<dbReference type="Pfam" id="PF03006">
    <property type="entry name" value="HlyIII"/>
    <property type="match status" value="1"/>
</dbReference>
<dbReference type="EMBL" id="CAADRA010007509">
    <property type="protein sequence ID" value="VFU01718.1"/>
    <property type="molecule type" value="Genomic_DNA"/>
</dbReference>
<feature type="transmembrane region" description="Helical" evidence="7">
    <location>
        <begin position="386"/>
        <end position="407"/>
    </location>
</feature>
<reference evidence="9 10" key="1">
    <citation type="submission" date="2019-03" db="EMBL/GenBank/DDBJ databases">
        <authorList>
            <person name="Gaulin E."/>
            <person name="Dumas B."/>
        </authorList>
    </citation>
    <scope>NUCLEOTIDE SEQUENCE [LARGE SCALE GENOMIC DNA]</scope>
    <source>
        <strain evidence="9">CBS 568.67</strain>
    </source>
</reference>
<dbReference type="EMBL" id="VJMH01007483">
    <property type="protein sequence ID" value="KAF0682788.1"/>
    <property type="molecule type" value="Genomic_DNA"/>
</dbReference>
<feature type="transmembrane region" description="Helical" evidence="7">
    <location>
        <begin position="360"/>
        <end position="380"/>
    </location>
</feature>
<dbReference type="PANTHER" id="PTHR20855:SF52">
    <property type="entry name" value="ADIPONECTIN RECEPTOR PROTEIN"/>
    <property type="match status" value="1"/>
</dbReference>
<dbReference type="GO" id="GO:0016020">
    <property type="term" value="C:membrane"/>
    <property type="evidence" value="ECO:0007669"/>
    <property type="project" value="UniProtKB-SubCell"/>
</dbReference>
<feature type="transmembrane region" description="Helical" evidence="7">
    <location>
        <begin position="458"/>
        <end position="475"/>
    </location>
</feature>
<dbReference type="PANTHER" id="PTHR20855">
    <property type="entry name" value="ADIPOR/PROGESTIN RECEPTOR-RELATED"/>
    <property type="match status" value="1"/>
</dbReference>
<evidence type="ECO:0000313" key="9">
    <source>
        <dbReference type="EMBL" id="VFU01718.1"/>
    </source>
</evidence>
<evidence type="ECO:0000256" key="7">
    <source>
        <dbReference type="SAM" id="Phobius"/>
    </source>
</evidence>
<comment type="similarity">
    <text evidence="2">Belongs to the ADIPOR family.</text>
</comment>
<evidence type="ECO:0000256" key="1">
    <source>
        <dbReference type="ARBA" id="ARBA00004141"/>
    </source>
</evidence>
<keyword evidence="3 7" id="KW-0812">Transmembrane</keyword>
<keyword evidence="4 7" id="KW-1133">Transmembrane helix</keyword>
<evidence type="ECO:0000313" key="8">
    <source>
        <dbReference type="EMBL" id="KAF0682788.1"/>
    </source>
</evidence>
<protein>
    <submittedName>
        <fullName evidence="9">Aste57867_25087 protein</fullName>
    </submittedName>
</protein>
<feature type="binding site" evidence="6">
    <location>
        <position position="316"/>
    </location>
    <ligand>
        <name>Zn(2+)</name>
        <dbReference type="ChEBI" id="CHEBI:29105"/>
    </ligand>
</feature>
<reference evidence="8" key="2">
    <citation type="submission" date="2019-06" db="EMBL/GenBank/DDBJ databases">
        <title>Genomics analysis of Aphanomyces spp. identifies a new class of oomycete effector associated with host adaptation.</title>
        <authorList>
            <person name="Gaulin E."/>
        </authorList>
    </citation>
    <scope>NUCLEOTIDE SEQUENCE</scope>
    <source>
        <strain evidence="8">CBS 578.67</strain>
    </source>
</reference>
<keyword evidence="5 7" id="KW-0472">Membrane</keyword>
<dbReference type="GO" id="GO:0046872">
    <property type="term" value="F:metal ion binding"/>
    <property type="evidence" value="ECO:0007669"/>
    <property type="project" value="UniProtKB-KW"/>
</dbReference>
<dbReference type="AlphaFoldDB" id="A0A485LS75"/>
<accession>A0A485LS75</accession>
<feature type="transmembrane region" description="Helical" evidence="7">
    <location>
        <begin position="419"/>
        <end position="438"/>
    </location>
</feature>
<dbReference type="GO" id="GO:0038023">
    <property type="term" value="F:signaling receptor activity"/>
    <property type="evidence" value="ECO:0007669"/>
    <property type="project" value="TreeGrafter"/>
</dbReference>
<dbReference type="Proteomes" id="UP000332933">
    <property type="component" value="Unassembled WGS sequence"/>
</dbReference>
<evidence type="ECO:0000256" key="3">
    <source>
        <dbReference type="ARBA" id="ARBA00022692"/>
    </source>
</evidence>
<proteinExistence type="inferred from homology"/>
<feature type="binding site" evidence="6">
    <location>
        <position position="461"/>
    </location>
    <ligand>
        <name>Zn(2+)</name>
        <dbReference type="ChEBI" id="CHEBI:29105"/>
    </ligand>
</feature>
<evidence type="ECO:0000256" key="5">
    <source>
        <dbReference type="ARBA" id="ARBA00023136"/>
    </source>
</evidence>
<gene>
    <name evidence="9" type="primary">Aste57867_25087</name>
    <name evidence="8" type="ORF">As57867_025009</name>
    <name evidence="9" type="ORF">ASTE57867_25087</name>
</gene>
<evidence type="ECO:0000256" key="2">
    <source>
        <dbReference type="ARBA" id="ARBA00007018"/>
    </source>
</evidence>
<feature type="transmembrane region" description="Helical" evidence="7">
    <location>
        <begin position="332"/>
        <end position="353"/>
    </location>
</feature>
<keyword evidence="6" id="KW-0479">Metal-binding</keyword>
<comment type="subcellular location">
    <subcellularLocation>
        <location evidence="1">Membrane</location>
        <topology evidence="1">Multi-pass membrane protein</topology>
    </subcellularLocation>
</comment>
<dbReference type="InterPro" id="IPR004254">
    <property type="entry name" value="AdipoR/HlyIII-related"/>
</dbReference>
<keyword evidence="6" id="KW-0862">Zinc</keyword>
<feature type="binding site" evidence="6">
    <location>
        <position position="457"/>
    </location>
    <ligand>
        <name>Zn(2+)</name>
        <dbReference type="ChEBI" id="CHEBI:29105"/>
    </ligand>
</feature>
<name>A0A485LS75_9STRA</name>
<evidence type="ECO:0000256" key="6">
    <source>
        <dbReference type="PIRSR" id="PIRSR604254-1"/>
    </source>
</evidence>
<keyword evidence="10" id="KW-1185">Reference proteome</keyword>
<evidence type="ECO:0000313" key="10">
    <source>
        <dbReference type="Proteomes" id="UP000332933"/>
    </source>
</evidence>
<feature type="transmembrane region" description="Helical" evidence="7">
    <location>
        <begin position="300"/>
        <end position="320"/>
    </location>
</feature>
<sequence>MAVVEMTLSNKTDVTAAADTKKRLAEVHDVHAHGHSYLDTPYIRTGYRMNYSMSHCVASLFELHNETWNVWTHIIGSLIFMGLLYSAFTAEYPGHLWANQVLDNVPIDDANYLEGGRHTMHLFVRNVLAPTRVHHALEYVFDTQYQETMSKQLHVASVIFGHTIAQIPSLSRFHEILDTHAEDISVTVAEQMDHLQHELTILKERLEPSFAAFRQSMPLKSVVLSYNQVHEMKQSLQTRLDAFTAYLRHLDTADYPALQFVLKEFHGVADSVKNGLHAISDVSPVNLAPIFVVGNWPIKVFVVSAVICLTLSSIYHLLWVQSAEASVLFVHFDYSGIILMIAGSFYPLIYYSFYCTPDLVYLYLGIISTLALATLVTSIFTKNKVVRSSMFLALGFFALVPIGHLILKHGIWDDHIQIFFKPLMLMSFLYLLGATFYGTRFPECFFPGAFDVWGHSHQLWHICVVIAALIHYGNAMTHYEWRLQTGCAV</sequence>
<dbReference type="OrthoDB" id="5585746at2759"/>
<feature type="transmembrane region" description="Helical" evidence="7">
    <location>
        <begin position="70"/>
        <end position="88"/>
    </location>
</feature>
<organism evidence="9 10">
    <name type="scientific">Aphanomyces stellatus</name>
    <dbReference type="NCBI Taxonomy" id="120398"/>
    <lineage>
        <taxon>Eukaryota</taxon>
        <taxon>Sar</taxon>
        <taxon>Stramenopiles</taxon>
        <taxon>Oomycota</taxon>
        <taxon>Saprolegniomycetes</taxon>
        <taxon>Saprolegniales</taxon>
        <taxon>Verrucalvaceae</taxon>
        <taxon>Aphanomyces</taxon>
    </lineage>
</organism>
<evidence type="ECO:0000256" key="4">
    <source>
        <dbReference type="ARBA" id="ARBA00022989"/>
    </source>
</evidence>